<dbReference type="InterPro" id="IPR000550">
    <property type="entry name" value="Hppk"/>
</dbReference>
<dbReference type="GO" id="GO:0003848">
    <property type="term" value="F:2-amino-4-hydroxy-6-hydroxymethyldihydropteridine diphosphokinase activity"/>
    <property type="evidence" value="ECO:0007669"/>
    <property type="project" value="UniProtKB-EC"/>
</dbReference>
<keyword evidence="7" id="KW-0289">Folate biosynthesis</keyword>
<dbReference type="GO" id="GO:0016301">
    <property type="term" value="F:kinase activity"/>
    <property type="evidence" value="ECO:0007669"/>
    <property type="project" value="UniProtKB-KW"/>
</dbReference>
<name>A0A1F6E047_9BACT</name>
<dbReference type="STRING" id="1798500.A3C21_03415"/>
<evidence type="ECO:0000256" key="7">
    <source>
        <dbReference type="ARBA" id="ARBA00022909"/>
    </source>
</evidence>
<keyword evidence="3" id="KW-0808">Transferase</keyword>
<dbReference type="SUPFAM" id="SSF55083">
    <property type="entry name" value="6-hydroxymethyl-7,8-dihydropterin pyrophosphokinase, HPPK"/>
    <property type="match status" value="1"/>
</dbReference>
<evidence type="ECO:0000256" key="4">
    <source>
        <dbReference type="ARBA" id="ARBA00022741"/>
    </source>
</evidence>
<dbReference type="PANTHER" id="PTHR43071">
    <property type="entry name" value="2-AMINO-4-HYDROXY-6-HYDROXYMETHYLDIHYDROPTERIDINE PYROPHOSPHOKINASE"/>
    <property type="match status" value="1"/>
</dbReference>
<comment type="pathway">
    <text evidence="1">Cofactor biosynthesis; tetrahydrofolate biosynthesis; 2-amino-4-hydroxy-6-hydroxymethyl-7,8-dihydropteridine diphosphate from 7,8-dihydroneopterin triphosphate: step 4/4.</text>
</comment>
<feature type="domain" description="7,8-dihydro-6-hydroxymethylpterin-pyrophosphokinase" evidence="8">
    <location>
        <begin position="4"/>
        <end position="128"/>
    </location>
</feature>
<sequence length="160" mass="18472">MEIFLGLGSNVGNREDNLRHAIERLAPEIRLEKHSAIYRTMPMYVKEQPEFLNMTIQAETELSAHEVFQKIDTIQKEMGEHRKNQPRSIDIDILFFGHKIIETPELKIPHPKIAERAFVLVPMNDIAPDFVHPVLGVPIETLLSRVEGHEDVKPFSHSYE</sequence>
<dbReference type="Gene3D" id="3.30.70.560">
    <property type="entry name" value="7,8-Dihydro-6-hydroxymethylpterin-pyrophosphokinase HPPK"/>
    <property type="match status" value="1"/>
</dbReference>
<dbReference type="EC" id="2.7.6.3" evidence="2"/>
<keyword evidence="4" id="KW-0547">Nucleotide-binding</keyword>
<dbReference type="EMBL" id="MFLN01000034">
    <property type="protein sequence ID" value="OGG66930.1"/>
    <property type="molecule type" value="Genomic_DNA"/>
</dbReference>
<evidence type="ECO:0000313" key="9">
    <source>
        <dbReference type="EMBL" id="OGG66930.1"/>
    </source>
</evidence>
<evidence type="ECO:0000313" key="10">
    <source>
        <dbReference type="Proteomes" id="UP000178572"/>
    </source>
</evidence>
<comment type="caution">
    <text evidence="9">The sequence shown here is derived from an EMBL/GenBank/DDBJ whole genome shotgun (WGS) entry which is preliminary data.</text>
</comment>
<dbReference type="GO" id="GO:0046654">
    <property type="term" value="P:tetrahydrofolate biosynthetic process"/>
    <property type="evidence" value="ECO:0007669"/>
    <property type="project" value="UniProtKB-UniPathway"/>
</dbReference>
<dbReference type="Pfam" id="PF01288">
    <property type="entry name" value="HPPK"/>
    <property type="match status" value="1"/>
</dbReference>
<dbReference type="AlphaFoldDB" id="A0A1F6E047"/>
<evidence type="ECO:0000256" key="6">
    <source>
        <dbReference type="ARBA" id="ARBA00022840"/>
    </source>
</evidence>
<dbReference type="UniPathway" id="UPA00077">
    <property type="reaction ID" value="UER00155"/>
</dbReference>
<dbReference type="PANTHER" id="PTHR43071:SF1">
    <property type="entry name" value="2-AMINO-4-HYDROXY-6-HYDROXYMETHYLDIHYDROPTERIDINE PYROPHOSPHOKINASE"/>
    <property type="match status" value="1"/>
</dbReference>
<gene>
    <name evidence="9" type="ORF">A3C21_03415</name>
</gene>
<evidence type="ECO:0000256" key="5">
    <source>
        <dbReference type="ARBA" id="ARBA00022777"/>
    </source>
</evidence>
<evidence type="ECO:0000259" key="8">
    <source>
        <dbReference type="Pfam" id="PF01288"/>
    </source>
</evidence>
<organism evidence="9 10">
    <name type="scientific">Candidatus Kaiserbacteria bacterium RIFCSPHIGHO2_02_FULL_59_21</name>
    <dbReference type="NCBI Taxonomy" id="1798500"/>
    <lineage>
        <taxon>Bacteria</taxon>
        <taxon>Candidatus Kaiseribacteriota</taxon>
    </lineage>
</organism>
<evidence type="ECO:0000256" key="2">
    <source>
        <dbReference type="ARBA" id="ARBA00013253"/>
    </source>
</evidence>
<dbReference type="CDD" id="cd00483">
    <property type="entry name" value="HPPK"/>
    <property type="match status" value="1"/>
</dbReference>
<dbReference type="NCBIfam" id="TIGR01498">
    <property type="entry name" value="folK"/>
    <property type="match status" value="1"/>
</dbReference>
<dbReference type="Proteomes" id="UP000178572">
    <property type="component" value="Unassembled WGS sequence"/>
</dbReference>
<evidence type="ECO:0000256" key="3">
    <source>
        <dbReference type="ARBA" id="ARBA00022679"/>
    </source>
</evidence>
<keyword evidence="5 9" id="KW-0418">Kinase</keyword>
<dbReference type="GO" id="GO:0046656">
    <property type="term" value="P:folic acid biosynthetic process"/>
    <property type="evidence" value="ECO:0007669"/>
    <property type="project" value="UniProtKB-KW"/>
</dbReference>
<protein>
    <recommendedName>
        <fullName evidence="2">2-amino-4-hydroxy-6-hydroxymethyldihydropteridine diphosphokinase</fullName>
        <ecNumber evidence="2">2.7.6.3</ecNumber>
    </recommendedName>
</protein>
<keyword evidence="6" id="KW-0067">ATP-binding</keyword>
<evidence type="ECO:0000256" key="1">
    <source>
        <dbReference type="ARBA" id="ARBA00005051"/>
    </source>
</evidence>
<accession>A0A1F6E047</accession>
<dbReference type="GO" id="GO:0005524">
    <property type="term" value="F:ATP binding"/>
    <property type="evidence" value="ECO:0007669"/>
    <property type="project" value="UniProtKB-KW"/>
</dbReference>
<dbReference type="InterPro" id="IPR035907">
    <property type="entry name" value="Hppk_sf"/>
</dbReference>
<reference evidence="9 10" key="1">
    <citation type="journal article" date="2016" name="Nat. Commun.">
        <title>Thousands of microbial genomes shed light on interconnected biogeochemical processes in an aquifer system.</title>
        <authorList>
            <person name="Anantharaman K."/>
            <person name="Brown C.T."/>
            <person name="Hug L.A."/>
            <person name="Sharon I."/>
            <person name="Castelle C.J."/>
            <person name="Probst A.J."/>
            <person name="Thomas B.C."/>
            <person name="Singh A."/>
            <person name="Wilkins M.J."/>
            <person name="Karaoz U."/>
            <person name="Brodie E.L."/>
            <person name="Williams K.H."/>
            <person name="Hubbard S.S."/>
            <person name="Banfield J.F."/>
        </authorList>
    </citation>
    <scope>NUCLEOTIDE SEQUENCE [LARGE SCALE GENOMIC DNA]</scope>
</reference>
<proteinExistence type="predicted"/>